<dbReference type="STRING" id="1336337.A0A3N4J1M2"/>
<feature type="region of interest" description="Disordered" evidence="4">
    <location>
        <begin position="115"/>
        <end position="199"/>
    </location>
</feature>
<keyword evidence="2 3" id="KW-0040">ANK repeat</keyword>
<dbReference type="Pfam" id="PF12796">
    <property type="entry name" value="Ank_2"/>
    <property type="match status" value="1"/>
</dbReference>
<evidence type="ECO:0000313" key="6">
    <source>
        <dbReference type="Proteomes" id="UP000276215"/>
    </source>
</evidence>
<dbReference type="Proteomes" id="UP000276215">
    <property type="component" value="Unassembled WGS sequence"/>
</dbReference>
<feature type="compositionally biased region" description="Polar residues" evidence="4">
    <location>
        <begin position="178"/>
        <end position="190"/>
    </location>
</feature>
<dbReference type="AlphaFoldDB" id="A0A3N4J1M2"/>
<feature type="repeat" description="ANK" evidence="3">
    <location>
        <begin position="53"/>
        <end position="76"/>
    </location>
</feature>
<dbReference type="InterPro" id="IPR036770">
    <property type="entry name" value="Ankyrin_rpt-contain_sf"/>
</dbReference>
<dbReference type="SMART" id="SM00248">
    <property type="entry name" value="ANK"/>
    <property type="match status" value="3"/>
</dbReference>
<keyword evidence="6" id="KW-1185">Reference proteome</keyword>
<name>A0A3N4J1M2_9PEZI</name>
<organism evidence="5 6">
    <name type="scientific">Choiromyces venosus 120613-1</name>
    <dbReference type="NCBI Taxonomy" id="1336337"/>
    <lineage>
        <taxon>Eukaryota</taxon>
        <taxon>Fungi</taxon>
        <taxon>Dikarya</taxon>
        <taxon>Ascomycota</taxon>
        <taxon>Pezizomycotina</taxon>
        <taxon>Pezizomycetes</taxon>
        <taxon>Pezizales</taxon>
        <taxon>Tuberaceae</taxon>
        <taxon>Choiromyces</taxon>
    </lineage>
</organism>
<dbReference type="InterPro" id="IPR002110">
    <property type="entry name" value="Ankyrin_rpt"/>
</dbReference>
<reference evidence="5 6" key="1">
    <citation type="journal article" date="2018" name="Nat. Ecol. Evol.">
        <title>Pezizomycetes genomes reveal the molecular basis of ectomycorrhizal truffle lifestyle.</title>
        <authorList>
            <person name="Murat C."/>
            <person name="Payen T."/>
            <person name="Noel B."/>
            <person name="Kuo A."/>
            <person name="Morin E."/>
            <person name="Chen J."/>
            <person name="Kohler A."/>
            <person name="Krizsan K."/>
            <person name="Balestrini R."/>
            <person name="Da Silva C."/>
            <person name="Montanini B."/>
            <person name="Hainaut M."/>
            <person name="Levati E."/>
            <person name="Barry K.W."/>
            <person name="Belfiori B."/>
            <person name="Cichocki N."/>
            <person name="Clum A."/>
            <person name="Dockter R.B."/>
            <person name="Fauchery L."/>
            <person name="Guy J."/>
            <person name="Iotti M."/>
            <person name="Le Tacon F."/>
            <person name="Lindquist E.A."/>
            <person name="Lipzen A."/>
            <person name="Malagnac F."/>
            <person name="Mello A."/>
            <person name="Molinier V."/>
            <person name="Miyauchi S."/>
            <person name="Poulain J."/>
            <person name="Riccioni C."/>
            <person name="Rubini A."/>
            <person name="Sitrit Y."/>
            <person name="Splivallo R."/>
            <person name="Traeger S."/>
            <person name="Wang M."/>
            <person name="Zifcakova L."/>
            <person name="Wipf D."/>
            <person name="Zambonelli A."/>
            <person name="Paolocci F."/>
            <person name="Nowrousian M."/>
            <person name="Ottonello S."/>
            <person name="Baldrian P."/>
            <person name="Spatafora J.W."/>
            <person name="Henrissat B."/>
            <person name="Nagy L.G."/>
            <person name="Aury J.M."/>
            <person name="Wincker P."/>
            <person name="Grigoriev I.V."/>
            <person name="Bonfante P."/>
            <person name="Martin F.M."/>
        </authorList>
    </citation>
    <scope>NUCLEOTIDE SEQUENCE [LARGE SCALE GENOMIC DNA]</scope>
    <source>
        <strain evidence="5 6">120613-1</strain>
    </source>
</reference>
<dbReference type="OrthoDB" id="20872at2759"/>
<feature type="repeat" description="ANK" evidence="3">
    <location>
        <begin position="19"/>
        <end position="52"/>
    </location>
</feature>
<dbReference type="Gene3D" id="1.25.40.20">
    <property type="entry name" value="Ankyrin repeat-containing domain"/>
    <property type="match status" value="1"/>
</dbReference>
<proteinExistence type="predicted"/>
<evidence type="ECO:0000256" key="3">
    <source>
        <dbReference type="PROSITE-ProRule" id="PRU00023"/>
    </source>
</evidence>
<dbReference type="Pfam" id="PF00023">
    <property type="entry name" value="Ank"/>
    <property type="match status" value="1"/>
</dbReference>
<dbReference type="PANTHER" id="PTHR24198">
    <property type="entry name" value="ANKYRIN REPEAT AND PROTEIN KINASE DOMAIN-CONTAINING PROTEIN"/>
    <property type="match status" value="1"/>
</dbReference>
<dbReference type="PANTHER" id="PTHR24198:SF194">
    <property type="entry name" value="INVERSIN-A"/>
    <property type="match status" value="1"/>
</dbReference>
<evidence type="ECO:0000256" key="2">
    <source>
        <dbReference type="ARBA" id="ARBA00023043"/>
    </source>
</evidence>
<dbReference type="SUPFAM" id="SSF48403">
    <property type="entry name" value="Ankyrin repeat"/>
    <property type="match status" value="1"/>
</dbReference>
<dbReference type="PROSITE" id="PS50088">
    <property type="entry name" value="ANK_REPEAT"/>
    <property type="match status" value="2"/>
</dbReference>
<evidence type="ECO:0000313" key="5">
    <source>
        <dbReference type="EMBL" id="RPA92263.1"/>
    </source>
</evidence>
<accession>A0A3N4J1M2</accession>
<evidence type="ECO:0000256" key="4">
    <source>
        <dbReference type="SAM" id="MobiDB-lite"/>
    </source>
</evidence>
<keyword evidence="1" id="KW-0677">Repeat</keyword>
<dbReference type="PROSITE" id="PS50297">
    <property type="entry name" value="ANK_REP_REGION"/>
    <property type="match status" value="2"/>
</dbReference>
<dbReference type="EMBL" id="ML120477">
    <property type="protein sequence ID" value="RPA92263.1"/>
    <property type="molecule type" value="Genomic_DNA"/>
</dbReference>
<evidence type="ECO:0000256" key="1">
    <source>
        <dbReference type="ARBA" id="ARBA00022737"/>
    </source>
</evidence>
<gene>
    <name evidence="5" type="ORF">L873DRAFT_1710664</name>
</gene>
<protein>
    <submittedName>
        <fullName evidence="5">Ankyrin</fullName>
    </submittedName>
</protein>
<sequence length="256" mass="28009">VVSILLERKDVNPDTADTKGRTPLSWAADKGYPGVVKILLERKGVNPDTADSGGWTPLAWAAAKGREDVVKILLERKDVNPDSADTEGRTPLMWAAESGNEQIEEMLSVREDLNPRTTDFNGEIAPSPATSKGHPAAVKLPTEHNQSLTKTSDIDEVPGLPSSEPSDLPSPEPLDLPQTTSQPVLSSSHPATDPHSCSPDPPPPLHNVFRHCINVTCFTLILYLLFLITPSWPTMSLSFDRWLALANWVWTQLSRL</sequence>
<feature type="non-terminal residue" evidence="5">
    <location>
        <position position="1"/>
    </location>
</feature>